<organism evidence="4 5">
    <name type="scientific">Diaporthe ampelina</name>
    <dbReference type="NCBI Taxonomy" id="1214573"/>
    <lineage>
        <taxon>Eukaryota</taxon>
        <taxon>Fungi</taxon>
        <taxon>Dikarya</taxon>
        <taxon>Ascomycota</taxon>
        <taxon>Pezizomycotina</taxon>
        <taxon>Sordariomycetes</taxon>
        <taxon>Sordariomycetidae</taxon>
        <taxon>Diaporthales</taxon>
        <taxon>Diaporthaceae</taxon>
        <taxon>Diaporthe</taxon>
    </lineage>
</organism>
<dbReference type="STRING" id="1214573.A0A0G2I6N9"/>
<accession>A0A0G2I6N9</accession>
<evidence type="ECO:0000259" key="3">
    <source>
        <dbReference type="PROSITE" id="PS00624"/>
    </source>
</evidence>
<dbReference type="Gene3D" id="3.30.560.10">
    <property type="entry name" value="Glucose Oxidase, domain 3"/>
    <property type="match status" value="1"/>
</dbReference>
<dbReference type="EMBL" id="LCUC01000155">
    <property type="protein sequence ID" value="KKY35515.1"/>
    <property type="molecule type" value="Genomic_DNA"/>
</dbReference>
<dbReference type="GO" id="GO:0050660">
    <property type="term" value="F:flavin adenine dinucleotide binding"/>
    <property type="evidence" value="ECO:0007669"/>
    <property type="project" value="InterPro"/>
</dbReference>
<dbReference type="SUPFAM" id="SSF51905">
    <property type="entry name" value="FAD/NAD(P)-binding domain"/>
    <property type="match status" value="2"/>
</dbReference>
<dbReference type="PANTHER" id="PTHR11552:SF213">
    <property type="entry name" value="DEHYDROGENASE, PUTATIVE-RELATED"/>
    <property type="match status" value="1"/>
</dbReference>
<dbReference type="Proteomes" id="UP000034680">
    <property type="component" value="Unassembled WGS sequence"/>
</dbReference>
<dbReference type="OrthoDB" id="269227at2759"/>
<feature type="compositionally biased region" description="Basic residues" evidence="2">
    <location>
        <begin position="167"/>
        <end position="177"/>
    </location>
</feature>
<name>A0A0G2I6N9_9PEZI</name>
<dbReference type="PROSITE" id="PS00624">
    <property type="entry name" value="GMC_OXRED_2"/>
    <property type="match status" value="1"/>
</dbReference>
<sequence>MYAQGVLSLAVPAAALFNSALASAGSHARRHNPILPKRQAADDTAYDYIVVGSGPGGGPLAANLAEAGHKVTTAAEDDGNSLYHLDIKLHMLVTKVQFDTAYPGGPRATGIEYLEGVLTASKEVIVAAGAFNTPQILMLSGIGPAGELSAHGIEQLADLPVGLQPPRPHRGARHQRGARPTSSSSAAAPSCTATRTSRTRAWRGGSPGPGRRAKGAYATNGLAVGVAIQTSGAPLTGDPDIFVYGGHANFPGLFPGWSELALHSDHRHWVWDSLIPLDEPFEETKPGRGAVGGEDEDEDEVKQYVETSSFGHHDCCTAAIGTVLDSRFRVRGVQGLRVVDASAFPVISGFFN</sequence>
<dbReference type="InterPro" id="IPR036188">
    <property type="entry name" value="FAD/NAD-bd_sf"/>
</dbReference>
<dbReference type="InterPro" id="IPR000172">
    <property type="entry name" value="GMC_OxRdtase_N"/>
</dbReference>
<dbReference type="AlphaFoldDB" id="A0A0G2I6N9"/>
<evidence type="ECO:0000256" key="1">
    <source>
        <dbReference type="ARBA" id="ARBA00010790"/>
    </source>
</evidence>
<feature type="compositionally biased region" description="Low complexity" evidence="2">
    <location>
        <begin position="178"/>
        <end position="196"/>
    </location>
</feature>
<evidence type="ECO:0000313" key="5">
    <source>
        <dbReference type="Proteomes" id="UP000034680"/>
    </source>
</evidence>
<dbReference type="InterPro" id="IPR012132">
    <property type="entry name" value="GMC_OxRdtase"/>
</dbReference>
<dbReference type="InterPro" id="IPR007867">
    <property type="entry name" value="GMC_OxRtase_C"/>
</dbReference>
<dbReference type="Pfam" id="PF05199">
    <property type="entry name" value="GMC_oxred_C"/>
    <property type="match status" value="1"/>
</dbReference>
<comment type="similarity">
    <text evidence="1">Belongs to the GMC oxidoreductase family.</text>
</comment>
<comment type="caution">
    <text evidence="4">The sequence shown here is derived from an EMBL/GenBank/DDBJ whole genome shotgun (WGS) entry which is preliminary data.</text>
</comment>
<dbReference type="Gene3D" id="3.50.50.60">
    <property type="entry name" value="FAD/NAD(P)-binding domain"/>
    <property type="match status" value="2"/>
</dbReference>
<dbReference type="Pfam" id="PF00732">
    <property type="entry name" value="GMC_oxred_N"/>
    <property type="match status" value="1"/>
</dbReference>
<feature type="region of interest" description="Disordered" evidence="2">
    <location>
        <begin position="160"/>
        <end position="214"/>
    </location>
</feature>
<protein>
    <submittedName>
        <fullName evidence="4">Putative choline dehydrogenase</fullName>
    </submittedName>
</protein>
<dbReference type="PANTHER" id="PTHR11552">
    <property type="entry name" value="GLUCOSE-METHANOL-CHOLINE GMC OXIDOREDUCTASE"/>
    <property type="match status" value="1"/>
</dbReference>
<reference evidence="4 5" key="1">
    <citation type="submission" date="2015-05" db="EMBL/GenBank/DDBJ databases">
        <title>Distinctive expansion of gene families associated with plant cell wall degradation and secondary metabolism in the genomes of grapevine trunk pathogens.</title>
        <authorList>
            <person name="Lawrence D.P."/>
            <person name="Travadon R."/>
            <person name="Rolshausen P.E."/>
            <person name="Baumgartner K."/>
        </authorList>
    </citation>
    <scope>NUCLEOTIDE SEQUENCE [LARGE SCALE GENOMIC DNA]</scope>
    <source>
        <strain evidence="4">DA912</strain>
    </source>
</reference>
<gene>
    <name evidence="4" type="ORF">UCDDA912_g04476</name>
</gene>
<evidence type="ECO:0000256" key="2">
    <source>
        <dbReference type="SAM" id="MobiDB-lite"/>
    </source>
</evidence>
<proteinExistence type="inferred from homology"/>
<dbReference type="GO" id="GO:0016614">
    <property type="term" value="F:oxidoreductase activity, acting on CH-OH group of donors"/>
    <property type="evidence" value="ECO:0007669"/>
    <property type="project" value="InterPro"/>
</dbReference>
<reference evidence="4 5" key="2">
    <citation type="submission" date="2015-05" db="EMBL/GenBank/DDBJ databases">
        <authorList>
            <person name="Morales-Cruz A."/>
            <person name="Amrine K.C."/>
            <person name="Cantu D."/>
        </authorList>
    </citation>
    <scope>NUCLEOTIDE SEQUENCE [LARGE SCALE GENOMIC DNA]</scope>
    <source>
        <strain evidence="4">DA912</strain>
    </source>
</reference>
<feature type="domain" description="Glucose-methanol-choline oxidoreductase N-terminal" evidence="3">
    <location>
        <begin position="129"/>
        <end position="143"/>
    </location>
</feature>
<evidence type="ECO:0000313" key="4">
    <source>
        <dbReference type="EMBL" id="KKY35515.1"/>
    </source>
</evidence>
<keyword evidence="5" id="KW-1185">Reference proteome</keyword>